<keyword evidence="1" id="KW-0805">Transcription regulation</keyword>
<dbReference type="InterPro" id="IPR032783">
    <property type="entry name" value="AraC_lig"/>
</dbReference>
<dbReference type="Pfam" id="PF12852">
    <property type="entry name" value="Cupin_6"/>
    <property type="match status" value="1"/>
</dbReference>
<organism evidence="5 6">
    <name type="scientific">Kaustia mangrovi</name>
    <dbReference type="NCBI Taxonomy" id="2593653"/>
    <lineage>
        <taxon>Bacteria</taxon>
        <taxon>Pseudomonadati</taxon>
        <taxon>Pseudomonadota</taxon>
        <taxon>Alphaproteobacteria</taxon>
        <taxon>Hyphomicrobiales</taxon>
        <taxon>Parvibaculaceae</taxon>
        <taxon>Kaustia</taxon>
    </lineage>
</organism>
<dbReference type="Pfam" id="PF12833">
    <property type="entry name" value="HTH_18"/>
    <property type="match status" value="1"/>
</dbReference>
<proteinExistence type="predicted"/>
<keyword evidence="3" id="KW-0804">Transcription</keyword>
<dbReference type="PANTHER" id="PTHR46796">
    <property type="entry name" value="HTH-TYPE TRANSCRIPTIONAL ACTIVATOR RHAS-RELATED"/>
    <property type="match status" value="1"/>
</dbReference>
<dbReference type="PANTHER" id="PTHR46796:SF7">
    <property type="entry name" value="ARAC FAMILY TRANSCRIPTIONAL REGULATOR"/>
    <property type="match status" value="1"/>
</dbReference>
<dbReference type="GO" id="GO:0003700">
    <property type="term" value="F:DNA-binding transcription factor activity"/>
    <property type="evidence" value="ECO:0007669"/>
    <property type="project" value="InterPro"/>
</dbReference>
<dbReference type="SUPFAM" id="SSF46689">
    <property type="entry name" value="Homeodomain-like"/>
    <property type="match status" value="2"/>
</dbReference>
<dbReference type="PROSITE" id="PS00041">
    <property type="entry name" value="HTH_ARAC_FAMILY_1"/>
    <property type="match status" value="1"/>
</dbReference>
<sequence>MEVGYTVASPSAKALPAADPGTVATDPLSDVLRAVKLTGALFFAVEASTPWGIEVPRTDRYAAIILPRAQHVVSYHIVLEGEGWASLPGIAPTRFQAGDILVFPHGDAYSMRSAPGGEVEYGEEATLGFFREMMAGRLPFVVQEGGGGAGRARFVCGFLGCDTRPFNPVLATLPRILVVRRPAGAQGGLLDELVALTLAEARVARAGGESIRLRLGELIFVEVVRQHLDALPEGRTGWLSGLRDPAIGRVLTAMHAEPARAWTLEALAGMAGLSRAVLAERFAQLVGCPPIHYLTLWRMQIAARLLADSPMKVAAVANEVGYASEAAFSRAFKKATGLAPAIWRARHAAATAD</sequence>
<dbReference type="InterPro" id="IPR020449">
    <property type="entry name" value="Tscrpt_reg_AraC-type_HTH"/>
</dbReference>
<feature type="domain" description="HTH araC/xylS-type" evidence="4">
    <location>
        <begin position="248"/>
        <end position="346"/>
    </location>
</feature>
<dbReference type="Gene3D" id="1.10.10.60">
    <property type="entry name" value="Homeodomain-like"/>
    <property type="match status" value="1"/>
</dbReference>
<dbReference type="AlphaFoldDB" id="A0A7S8C8J4"/>
<evidence type="ECO:0000256" key="2">
    <source>
        <dbReference type="ARBA" id="ARBA00023125"/>
    </source>
</evidence>
<dbReference type="InterPro" id="IPR050204">
    <property type="entry name" value="AraC_XylS_family_regulators"/>
</dbReference>
<dbReference type="EMBL" id="CP058214">
    <property type="protein sequence ID" value="QPC45347.1"/>
    <property type="molecule type" value="Genomic_DNA"/>
</dbReference>
<keyword evidence="2" id="KW-0238">DNA-binding</keyword>
<evidence type="ECO:0000259" key="4">
    <source>
        <dbReference type="PROSITE" id="PS01124"/>
    </source>
</evidence>
<dbReference type="InterPro" id="IPR018062">
    <property type="entry name" value="HTH_AraC-typ_CS"/>
</dbReference>
<dbReference type="Proteomes" id="UP000593594">
    <property type="component" value="Chromosome"/>
</dbReference>
<dbReference type="PRINTS" id="PR00032">
    <property type="entry name" value="HTHARAC"/>
</dbReference>
<dbReference type="SMART" id="SM00342">
    <property type="entry name" value="HTH_ARAC"/>
    <property type="match status" value="1"/>
</dbReference>
<evidence type="ECO:0000313" key="6">
    <source>
        <dbReference type="Proteomes" id="UP000593594"/>
    </source>
</evidence>
<evidence type="ECO:0000256" key="1">
    <source>
        <dbReference type="ARBA" id="ARBA00023015"/>
    </source>
</evidence>
<evidence type="ECO:0000256" key="3">
    <source>
        <dbReference type="ARBA" id="ARBA00023163"/>
    </source>
</evidence>
<gene>
    <name evidence="5" type="ORF">HW532_14005</name>
</gene>
<dbReference type="KEGG" id="kmn:HW532_14005"/>
<keyword evidence="6" id="KW-1185">Reference proteome</keyword>
<dbReference type="PROSITE" id="PS01124">
    <property type="entry name" value="HTH_ARAC_FAMILY_2"/>
    <property type="match status" value="1"/>
</dbReference>
<accession>A0A7S8C8J4</accession>
<evidence type="ECO:0000313" key="5">
    <source>
        <dbReference type="EMBL" id="QPC45347.1"/>
    </source>
</evidence>
<protein>
    <submittedName>
        <fullName evidence="5">AraC family transcriptional regulator</fullName>
    </submittedName>
</protein>
<name>A0A7S8C8J4_9HYPH</name>
<dbReference type="InterPro" id="IPR018060">
    <property type="entry name" value="HTH_AraC"/>
</dbReference>
<dbReference type="InterPro" id="IPR009057">
    <property type="entry name" value="Homeodomain-like_sf"/>
</dbReference>
<reference evidence="5 6" key="1">
    <citation type="submission" date="2020-06" db="EMBL/GenBank/DDBJ databases">
        <title>Genome sequence of 2 isolates from Red Sea Mangroves.</title>
        <authorList>
            <person name="Sefrji F."/>
            <person name="Michoud G."/>
            <person name="Merlino G."/>
            <person name="Daffonchio D."/>
        </authorList>
    </citation>
    <scope>NUCLEOTIDE SEQUENCE [LARGE SCALE GENOMIC DNA]</scope>
    <source>
        <strain evidence="5 6">R1DC25</strain>
    </source>
</reference>
<dbReference type="GO" id="GO:0043565">
    <property type="term" value="F:sequence-specific DNA binding"/>
    <property type="evidence" value="ECO:0007669"/>
    <property type="project" value="InterPro"/>
</dbReference>